<dbReference type="PANTHER" id="PTHR11157:SF69">
    <property type="entry name" value="ELONGATION OF VERY LONG CHAIN FATTY ACIDS PROTEIN 7"/>
    <property type="match status" value="1"/>
</dbReference>
<accession>A0ABN7SVD2</accession>
<dbReference type="Proteomes" id="UP001158576">
    <property type="component" value="Chromosome 1"/>
</dbReference>
<keyword evidence="12" id="KW-1185">Reference proteome</keyword>
<evidence type="ECO:0000313" key="11">
    <source>
        <dbReference type="EMBL" id="CAG5108102.1"/>
    </source>
</evidence>
<name>A0ABN7SVD2_OIKDI</name>
<keyword evidence="5 10" id="KW-0276">Fatty acid metabolism</keyword>
<dbReference type="EMBL" id="OU015566">
    <property type="protein sequence ID" value="CAG5108102.1"/>
    <property type="molecule type" value="Genomic_DNA"/>
</dbReference>
<gene>
    <name evidence="11" type="ORF">OKIOD_LOCUS12398</name>
</gene>
<comment type="caution">
    <text evidence="10">Lacks conserved residue(s) required for the propagation of feature annotation.</text>
</comment>
<comment type="catalytic activity">
    <reaction evidence="10">
        <text>a very-long-chain acyl-CoA + malonyl-CoA + H(+) = a very-long-chain 3-oxoacyl-CoA + CO2 + CoA</text>
        <dbReference type="Rhea" id="RHEA:32727"/>
        <dbReference type="ChEBI" id="CHEBI:15378"/>
        <dbReference type="ChEBI" id="CHEBI:16526"/>
        <dbReference type="ChEBI" id="CHEBI:57287"/>
        <dbReference type="ChEBI" id="CHEBI:57384"/>
        <dbReference type="ChEBI" id="CHEBI:90725"/>
        <dbReference type="ChEBI" id="CHEBI:90736"/>
        <dbReference type="EC" id="2.3.1.199"/>
    </reaction>
</comment>
<keyword evidence="9 10" id="KW-0275">Fatty acid biosynthesis</keyword>
<dbReference type="EC" id="2.3.1.199" evidence="10"/>
<keyword evidence="3 10" id="KW-0808">Transferase</keyword>
<feature type="transmembrane region" description="Helical" evidence="10">
    <location>
        <begin position="23"/>
        <end position="43"/>
    </location>
</feature>
<evidence type="ECO:0000256" key="7">
    <source>
        <dbReference type="ARBA" id="ARBA00023098"/>
    </source>
</evidence>
<keyword evidence="6 10" id="KW-1133">Transmembrane helix</keyword>
<evidence type="ECO:0000256" key="2">
    <source>
        <dbReference type="ARBA" id="ARBA00022516"/>
    </source>
</evidence>
<evidence type="ECO:0000256" key="6">
    <source>
        <dbReference type="ARBA" id="ARBA00022989"/>
    </source>
</evidence>
<comment type="subcellular location">
    <subcellularLocation>
        <location evidence="1">Membrane</location>
        <topology evidence="1">Multi-pass membrane protein</topology>
    </subcellularLocation>
</comment>
<keyword evidence="7 10" id="KW-0443">Lipid metabolism</keyword>
<dbReference type="PANTHER" id="PTHR11157">
    <property type="entry name" value="FATTY ACID ACYL TRANSFERASE-RELATED"/>
    <property type="match status" value="1"/>
</dbReference>
<keyword evidence="2 10" id="KW-0444">Lipid biosynthesis</keyword>
<evidence type="ECO:0000256" key="8">
    <source>
        <dbReference type="ARBA" id="ARBA00023136"/>
    </source>
</evidence>
<proteinExistence type="inferred from homology"/>
<comment type="similarity">
    <text evidence="10">Belongs to the ELO family.</text>
</comment>
<evidence type="ECO:0000313" key="12">
    <source>
        <dbReference type="Proteomes" id="UP001158576"/>
    </source>
</evidence>
<keyword evidence="4 10" id="KW-0812">Transmembrane</keyword>
<evidence type="ECO:0000256" key="10">
    <source>
        <dbReference type="RuleBase" id="RU361115"/>
    </source>
</evidence>
<dbReference type="InterPro" id="IPR002076">
    <property type="entry name" value="ELO_fam"/>
</dbReference>
<dbReference type="Pfam" id="PF01151">
    <property type="entry name" value="ELO"/>
    <property type="match status" value="1"/>
</dbReference>
<evidence type="ECO:0000256" key="9">
    <source>
        <dbReference type="ARBA" id="ARBA00023160"/>
    </source>
</evidence>
<evidence type="ECO:0000256" key="4">
    <source>
        <dbReference type="ARBA" id="ARBA00022692"/>
    </source>
</evidence>
<organism evidence="11 12">
    <name type="scientific">Oikopleura dioica</name>
    <name type="common">Tunicate</name>
    <dbReference type="NCBI Taxonomy" id="34765"/>
    <lineage>
        <taxon>Eukaryota</taxon>
        <taxon>Metazoa</taxon>
        <taxon>Chordata</taxon>
        <taxon>Tunicata</taxon>
        <taxon>Appendicularia</taxon>
        <taxon>Copelata</taxon>
        <taxon>Oikopleuridae</taxon>
        <taxon>Oikopleura</taxon>
    </lineage>
</organism>
<keyword evidence="8 10" id="KW-0472">Membrane</keyword>
<evidence type="ECO:0000256" key="1">
    <source>
        <dbReference type="ARBA" id="ARBA00004141"/>
    </source>
</evidence>
<protein>
    <recommendedName>
        <fullName evidence="10">Elongation of very long chain fatty acids protein</fullName>
        <ecNumber evidence="10">2.3.1.199</ecNumber>
    </recommendedName>
    <alternativeName>
        <fullName evidence="10">Very-long-chain 3-oxoacyl-CoA synthase</fullName>
    </alternativeName>
</protein>
<sequence>MYSYYGLSALGAEYKKYLWWKKYVTTLQMSQFAIILIHIANIMVRFPNCSYPGPFKLTITLYGILFLYLFADFWVQAYSKPKKNKQKYN</sequence>
<feature type="transmembrane region" description="Helical" evidence="10">
    <location>
        <begin position="55"/>
        <end position="75"/>
    </location>
</feature>
<evidence type="ECO:0000256" key="5">
    <source>
        <dbReference type="ARBA" id="ARBA00022832"/>
    </source>
</evidence>
<reference evidence="11 12" key="1">
    <citation type="submission" date="2021-04" db="EMBL/GenBank/DDBJ databases">
        <authorList>
            <person name="Bliznina A."/>
        </authorList>
    </citation>
    <scope>NUCLEOTIDE SEQUENCE [LARGE SCALE GENOMIC DNA]</scope>
</reference>
<evidence type="ECO:0000256" key="3">
    <source>
        <dbReference type="ARBA" id="ARBA00022679"/>
    </source>
</evidence>